<reference evidence="2 3" key="1">
    <citation type="submission" date="2024-01" db="EMBL/GenBank/DDBJ databases">
        <authorList>
            <person name="Allen C."/>
            <person name="Tagirdzhanova G."/>
        </authorList>
    </citation>
    <scope>NUCLEOTIDE SEQUENCE [LARGE SCALE GENOMIC DNA]</scope>
    <source>
        <strain evidence="2 3">CBS 573.63</strain>
    </source>
</reference>
<protein>
    <submittedName>
        <fullName evidence="2">Uncharacterized protein</fullName>
    </submittedName>
</protein>
<feature type="region of interest" description="Disordered" evidence="1">
    <location>
        <begin position="229"/>
        <end position="254"/>
    </location>
</feature>
<evidence type="ECO:0000313" key="3">
    <source>
        <dbReference type="Proteomes" id="UP001642501"/>
    </source>
</evidence>
<proteinExistence type="predicted"/>
<sequence length="743" mass="81014">MSWGNYQGCGYRPNSELPLHHSDQNHFGIRSEEMRETPRSLLLKSAPCSDKHTFQSIQSTVSQLQMRSNCTSNDFSPEGSIRNRDEGQNIGSLVNKDAHDEKGIFPKPEQGSTKHDAVSSTPPAAALQTHDFPDISTALPPHVRMLPPHLRAEGMLRWEASQREAAAAAEKKRQEDEQRQQRQKDLFNLKAAAMEEQALHNAAWAAFESQERTEAATGDCDAAIANTSPTEAAPSAKRWVVDDEDSHQLQNGRTVSNMRLRLVSDDRPSTSLCTPGEEAASEAPDESGNNDKATQAIDSEVQHMNGLYTTKIMSSQAKTEQPSLTNLYSQEREGKSHLENTVQKPSSDPQTGRLLNFQNALPSGPRITLSNQLVVPELASPQPFSVGVSGPTTPVTPTRPALATSFTKTYVGSIKSGGGTTISDDSVNPISNTVTERDELTRQWVSDVGRFGPLDWLNCTFQDEDAAAAKVFGVQRNADGEINPMARDDYTELTADRQRLPTLLRVTDLGKGHRRNLSDMVANADGRLRLGAVFRSQHGDGGPMEPTGALYTLRMKILCNFAKQCRDAEHSVLASPEAPPIDTAVAAEAVPATGQAGPSSATPSHPPTFTSSPAVNLTIQPGPSKITSHFCRCCARGNDFVMGKQHSRLFLESVLLPLSECSTYTDMLVHVNTCVSERVFSESGLGSANDNPYDGALRYEDIKTMPLYEDYQAALTLATHRQRVMSMLPMATDINGLLCCKSE</sequence>
<comment type="caution">
    <text evidence="2">The sequence shown here is derived from an EMBL/GenBank/DDBJ whole genome shotgun (WGS) entry which is preliminary data.</text>
</comment>
<dbReference type="Proteomes" id="UP001642501">
    <property type="component" value="Unassembled WGS sequence"/>
</dbReference>
<feature type="region of interest" description="Disordered" evidence="1">
    <location>
        <begin position="266"/>
        <end position="292"/>
    </location>
</feature>
<feature type="compositionally biased region" description="Polar residues" evidence="1">
    <location>
        <begin position="339"/>
        <end position="350"/>
    </location>
</feature>
<name>A0ABP0DEX9_9PEZI</name>
<keyword evidence="3" id="KW-1185">Reference proteome</keyword>
<feature type="compositionally biased region" description="Basic and acidic residues" evidence="1">
    <location>
        <begin position="169"/>
        <end position="182"/>
    </location>
</feature>
<organism evidence="2 3">
    <name type="scientific">Sporothrix epigloea</name>
    <dbReference type="NCBI Taxonomy" id="1892477"/>
    <lineage>
        <taxon>Eukaryota</taxon>
        <taxon>Fungi</taxon>
        <taxon>Dikarya</taxon>
        <taxon>Ascomycota</taxon>
        <taxon>Pezizomycotina</taxon>
        <taxon>Sordariomycetes</taxon>
        <taxon>Sordariomycetidae</taxon>
        <taxon>Ophiostomatales</taxon>
        <taxon>Ophiostomataceae</taxon>
        <taxon>Sporothrix</taxon>
    </lineage>
</organism>
<evidence type="ECO:0000313" key="2">
    <source>
        <dbReference type="EMBL" id="CAK7266780.1"/>
    </source>
</evidence>
<evidence type="ECO:0000256" key="1">
    <source>
        <dbReference type="SAM" id="MobiDB-lite"/>
    </source>
</evidence>
<feature type="region of interest" description="Disordered" evidence="1">
    <location>
        <begin position="591"/>
        <end position="617"/>
    </location>
</feature>
<gene>
    <name evidence="2" type="ORF">SEPCBS57363_002266</name>
</gene>
<dbReference type="EMBL" id="CAWUOM010000028">
    <property type="protein sequence ID" value="CAK7266780.1"/>
    <property type="molecule type" value="Genomic_DNA"/>
</dbReference>
<feature type="region of interest" description="Disordered" evidence="1">
    <location>
        <begin position="332"/>
        <end position="351"/>
    </location>
</feature>
<feature type="compositionally biased region" description="Low complexity" evidence="1">
    <location>
        <begin position="596"/>
        <end position="614"/>
    </location>
</feature>
<accession>A0ABP0DEX9</accession>
<feature type="region of interest" description="Disordered" evidence="1">
    <location>
        <begin position="161"/>
        <end position="182"/>
    </location>
</feature>
<feature type="region of interest" description="Disordered" evidence="1">
    <location>
        <begin position="68"/>
        <end position="128"/>
    </location>
</feature>